<accession>A0A382QI82</accession>
<feature type="non-terminal residue" evidence="2">
    <location>
        <position position="97"/>
    </location>
</feature>
<dbReference type="CDD" id="cd04181">
    <property type="entry name" value="NTP_transferase"/>
    <property type="match status" value="1"/>
</dbReference>
<evidence type="ECO:0000259" key="1">
    <source>
        <dbReference type="Pfam" id="PF00483"/>
    </source>
</evidence>
<sequence>MILAAGRGERLRPLTDSIPKTMVPIGDKPLLEHVVRLLSSHGFEELVINLHHLPEVIRDHFGDGSRWGVDIRYSCEEDLLGTAGAVRRMSSFFDEPF</sequence>
<dbReference type="Pfam" id="PF00483">
    <property type="entry name" value="NTP_transferase"/>
    <property type="match status" value="1"/>
</dbReference>
<feature type="domain" description="Nucleotidyl transferase" evidence="1">
    <location>
        <begin position="1"/>
        <end position="95"/>
    </location>
</feature>
<reference evidence="2" key="1">
    <citation type="submission" date="2018-05" db="EMBL/GenBank/DDBJ databases">
        <authorList>
            <person name="Lanie J.A."/>
            <person name="Ng W.-L."/>
            <person name="Kazmierczak K.M."/>
            <person name="Andrzejewski T.M."/>
            <person name="Davidsen T.M."/>
            <person name="Wayne K.J."/>
            <person name="Tettelin H."/>
            <person name="Glass J.I."/>
            <person name="Rusch D."/>
            <person name="Podicherti R."/>
            <person name="Tsui H.-C.T."/>
            <person name="Winkler M.E."/>
        </authorList>
    </citation>
    <scope>NUCLEOTIDE SEQUENCE</scope>
</reference>
<gene>
    <name evidence="2" type="ORF">METZ01_LOCUS336825</name>
</gene>
<protein>
    <recommendedName>
        <fullName evidence="1">Nucleotidyl transferase domain-containing protein</fullName>
    </recommendedName>
</protein>
<dbReference type="InterPro" id="IPR029044">
    <property type="entry name" value="Nucleotide-diphossugar_trans"/>
</dbReference>
<dbReference type="Gene3D" id="3.90.550.10">
    <property type="entry name" value="Spore Coat Polysaccharide Biosynthesis Protein SpsA, Chain A"/>
    <property type="match status" value="1"/>
</dbReference>
<dbReference type="InterPro" id="IPR050486">
    <property type="entry name" value="Mannose-1P_guanyltransferase"/>
</dbReference>
<name>A0A382QI82_9ZZZZ</name>
<organism evidence="2">
    <name type="scientific">marine metagenome</name>
    <dbReference type="NCBI Taxonomy" id="408172"/>
    <lineage>
        <taxon>unclassified sequences</taxon>
        <taxon>metagenomes</taxon>
        <taxon>ecological metagenomes</taxon>
    </lineage>
</organism>
<dbReference type="PANTHER" id="PTHR22572">
    <property type="entry name" value="SUGAR-1-PHOSPHATE GUANYL TRANSFERASE"/>
    <property type="match status" value="1"/>
</dbReference>
<proteinExistence type="predicted"/>
<dbReference type="InterPro" id="IPR005835">
    <property type="entry name" value="NTP_transferase_dom"/>
</dbReference>
<dbReference type="SUPFAM" id="SSF53448">
    <property type="entry name" value="Nucleotide-diphospho-sugar transferases"/>
    <property type="match status" value="1"/>
</dbReference>
<evidence type="ECO:0000313" key="2">
    <source>
        <dbReference type="EMBL" id="SVC83971.1"/>
    </source>
</evidence>
<dbReference type="AlphaFoldDB" id="A0A382QI82"/>
<dbReference type="EMBL" id="UINC01113985">
    <property type="protein sequence ID" value="SVC83971.1"/>
    <property type="molecule type" value="Genomic_DNA"/>
</dbReference>